<dbReference type="FunFam" id="3.40.50.10490:FF:000016">
    <property type="entry name" value="Glucose-6-phosphate isomerase"/>
    <property type="match status" value="1"/>
</dbReference>
<dbReference type="CDD" id="cd05015">
    <property type="entry name" value="SIS_PGI_1"/>
    <property type="match status" value="1"/>
</dbReference>
<dbReference type="PANTHER" id="PTHR11469:SF1">
    <property type="entry name" value="GLUCOSE-6-PHOSPHATE ISOMERASE"/>
    <property type="match status" value="1"/>
</dbReference>
<dbReference type="AlphaFoldDB" id="A0A1F4S7Y7"/>
<dbReference type="GO" id="GO:0051156">
    <property type="term" value="P:glucose 6-phosphate metabolic process"/>
    <property type="evidence" value="ECO:0007669"/>
    <property type="project" value="TreeGrafter"/>
</dbReference>
<dbReference type="GO" id="GO:0006094">
    <property type="term" value="P:gluconeogenesis"/>
    <property type="evidence" value="ECO:0007669"/>
    <property type="project" value="UniProtKB-KW"/>
</dbReference>
<dbReference type="PRINTS" id="PR00662">
    <property type="entry name" value="G6PISOMERASE"/>
</dbReference>
<dbReference type="PROSITE" id="PS51463">
    <property type="entry name" value="P_GLUCOSE_ISOMERASE_3"/>
    <property type="match status" value="1"/>
</dbReference>
<evidence type="ECO:0000256" key="3">
    <source>
        <dbReference type="ARBA" id="ARBA00011952"/>
    </source>
</evidence>
<dbReference type="GO" id="GO:0048029">
    <property type="term" value="F:monosaccharide binding"/>
    <property type="evidence" value="ECO:0007669"/>
    <property type="project" value="TreeGrafter"/>
</dbReference>
<accession>A0A1F4S7Y7</accession>
<keyword evidence="7 9" id="KW-0413">Isomerase</keyword>
<evidence type="ECO:0000256" key="5">
    <source>
        <dbReference type="ARBA" id="ARBA00022490"/>
    </source>
</evidence>
<evidence type="ECO:0000313" key="11">
    <source>
        <dbReference type="Proteomes" id="UP000177905"/>
    </source>
</evidence>
<evidence type="ECO:0000256" key="1">
    <source>
        <dbReference type="ARBA" id="ARBA00004926"/>
    </source>
</evidence>
<dbReference type="GO" id="GO:0097367">
    <property type="term" value="F:carbohydrate derivative binding"/>
    <property type="evidence" value="ECO:0007669"/>
    <property type="project" value="InterPro"/>
</dbReference>
<organism evidence="10 11">
    <name type="scientific">candidate division WOR-1 bacterium RIFOXYB2_FULL_36_35</name>
    <dbReference type="NCBI Taxonomy" id="1802578"/>
    <lineage>
        <taxon>Bacteria</taxon>
        <taxon>Bacillati</taxon>
        <taxon>Saganbacteria</taxon>
    </lineage>
</organism>
<dbReference type="CDD" id="cd05016">
    <property type="entry name" value="SIS_PGI_2"/>
    <property type="match status" value="1"/>
</dbReference>
<protein>
    <recommendedName>
        <fullName evidence="3 9">Glucose-6-phosphate isomerase</fullName>
        <ecNumber evidence="3 9">5.3.1.9</ecNumber>
    </recommendedName>
</protein>
<dbReference type="EC" id="5.3.1.9" evidence="3 9"/>
<dbReference type="PANTHER" id="PTHR11469">
    <property type="entry name" value="GLUCOSE-6-PHOSPHATE ISOMERASE"/>
    <property type="match status" value="1"/>
</dbReference>
<comment type="pathway">
    <text evidence="1 9">Carbohydrate degradation; glycolysis; D-glyceraldehyde 3-phosphate and glycerone phosphate from D-glucose: step 2/4.</text>
</comment>
<dbReference type="Pfam" id="PF00342">
    <property type="entry name" value="PGI"/>
    <property type="match status" value="1"/>
</dbReference>
<dbReference type="InterPro" id="IPR018189">
    <property type="entry name" value="Phosphoglucose_isomerase_CS"/>
</dbReference>
<evidence type="ECO:0000256" key="2">
    <source>
        <dbReference type="ARBA" id="ARBA00006604"/>
    </source>
</evidence>
<sequence>MSNKQIKLDHSKFGNIDLAEFNEETKKVQIFHTIMLEGKDPLLKDKEVVMTGWKTESPFISNDKLSDIKKSAEELRNKIDDYVSIGIGGSYLGTKATIEAVVGNLELFNLFSKEERNGIPRIFFLGNHMDPSYISKILKLLDNRKIGVNVISKSGGTVEPAIAFAIMKDLMEKRFKNPSDLIVAITDAAKGALKKLAGEKSYKTFDVPDNVGGRFSVTSPVGLFGLAMAGINIEEFISGVKFGEEATRTLPFEKNIAMQRAVLRFIAYKKLSKKIELVSTGIYDLKGIAGWMQQLGPESEGKNGEGLWIFPVFYTQDAHSIGQMIQEGERNIIETFLMVSDQGIDMKIKSLGTPVEYLDGKNLSFANNAFVEGLRKAHVEGGVPCMTYTLPDLSAFTIGQLYQIEMNTIALSGLLLGQNPFIQPGVQKYKAIADKKSGR</sequence>
<dbReference type="SUPFAM" id="SSF53697">
    <property type="entry name" value="SIS domain"/>
    <property type="match status" value="1"/>
</dbReference>
<dbReference type="Gene3D" id="3.40.50.10490">
    <property type="entry name" value="Glucose-6-phosphate isomerase like protein, domain 1"/>
    <property type="match status" value="2"/>
</dbReference>
<dbReference type="Proteomes" id="UP000177905">
    <property type="component" value="Unassembled WGS sequence"/>
</dbReference>
<dbReference type="PROSITE" id="PS00765">
    <property type="entry name" value="P_GLUCOSE_ISOMERASE_1"/>
    <property type="match status" value="1"/>
</dbReference>
<comment type="caution">
    <text evidence="10">The sequence shown here is derived from an EMBL/GenBank/DDBJ whole genome shotgun (WGS) entry which is preliminary data.</text>
</comment>
<dbReference type="EMBL" id="MEUA01000017">
    <property type="protein sequence ID" value="OGC15863.1"/>
    <property type="molecule type" value="Genomic_DNA"/>
</dbReference>
<keyword evidence="4 9" id="KW-0312">Gluconeogenesis</keyword>
<dbReference type="GO" id="GO:0004347">
    <property type="term" value="F:glucose-6-phosphate isomerase activity"/>
    <property type="evidence" value="ECO:0007669"/>
    <property type="project" value="UniProtKB-EC"/>
</dbReference>
<evidence type="ECO:0000256" key="4">
    <source>
        <dbReference type="ARBA" id="ARBA00022432"/>
    </source>
</evidence>
<dbReference type="InterPro" id="IPR046348">
    <property type="entry name" value="SIS_dom_sf"/>
</dbReference>
<keyword evidence="6 9" id="KW-0324">Glycolysis</keyword>
<reference evidence="10 11" key="1">
    <citation type="journal article" date="2016" name="Nat. Commun.">
        <title>Thousands of microbial genomes shed light on interconnected biogeochemical processes in an aquifer system.</title>
        <authorList>
            <person name="Anantharaman K."/>
            <person name="Brown C.T."/>
            <person name="Hug L.A."/>
            <person name="Sharon I."/>
            <person name="Castelle C.J."/>
            <person name="Probst A.J."/>
            <person name="Thomas B.C."/>
            <person name="Singh A."/>
            <person name="Wilkins M.J."/>
            <person name="Karaoz U."/>
            <person name="Brodie E.L."/>
            <person name="Williams K.H."/>
            <person name="Hubbard S.S."/>
            <person name="Banfield J.F."/>
        </authorList>
    </citation>
    <scope>NUCLEOTIDE SEQUENCE [LARGE SCALE GENOMIC DNA]</scope>
</reference>
<dbReference type="UniPathway" id="UPA00109">
    <property type="reaction ID" value="UER00181"/>
</dbReference>
<keyword evidence="5" id="KW-0963">Cytoplasm</keyword>
<dbReference type="GO" id="GO:0006096">
    <property type="term" value="P:glycolytic process"/>
    <property type="evidence" value="ECO:0007669"/>
    <property type="project" value="UniProtKB-UniPathway"/>
</dbReference>
<comment type="catalytic activity">
    <reaction evidence="8 9">
        <text>alpha-D-glucose 6-phosphate = beta-D-fructose 6-phosphate</text>
        <dbReference type="Rhea" id="RHEA:11816"/>
        <dbReference type="ChEBI" id="CHEBI:57634"/>
        <dbReference type="ChEBI" id="CHEBI:58225"/>
        <dbReference type="EC" id="5.3.1.9"/>
    </reaction>
</comment>
<dbReference type="InterPro" id="IPR001672">
    <property type="entry name" value="G6P_Isomerase"/>
</dbReference>
<dbReference type="GO" id="GO:0005829">
    <property type="term" value="C:cytosol"/>
    <property type="evidence" value="ECO:0007669"/>
    <property type="project" value="TreeGrafter"/>
</dbReference>
<dbReference type="InterPro" id="IPR035476">
    <property type="entry name" value="SIS_PGI_1"/>
</dbReference>
<evidence type="ECO:0000256" key="9">
    <source>
        <dbReference type="RuleBase" id="RU000612"/>
    </source>
</evidence>
<evidence type="ECO:0000256" key="8">
    <source>
        <dbReference type="ARBA" id="ARBA00029321"/>
    </source>
</evidence>
<gene>
    <name evidence="10" type="ORF">A2290_05965</name>
</gene>
<evidence type="ECO:0000313" key="10">
    <source>
        <dbReference type="EMBL" id="OGC15863.1"/>
    </source>
</evidence>
<proteinExistence type="inferred from homology"/>
<evidence type="ECO:0000256" key="7">
    <source>
        <dbReference type="ARBA" id="ARBA00023235"/>
    </source>
</evidence>
<comment type="similarity">
    <text evidence="2 9">Belongs to the GPI family.</text>
</comment>
<name>A0A1F4S7Y7_UNCSA</name>
<dbReference type="InterPro" id="IPR035482">
    <property type="entry name" value="SIS_PGI_2"/>
</dbReference>
<evidence type="ECO:0000256" key="6">
    <source>
        <dbReference type="ARBA" id="ARBA00023152"/>
    </source>
</evidence>